<evidence type="ECO:0000256" key="5">
    <source>
        <dbReference type="ARBA" id="ARBA00022989"/>
    </source>
</evidence>
<comment type="similarity">
    <text evidence="7">Belongs to the DVL/RTFL small polypeptides family.</text>
</comment>
<accession>A0AAD7L4Y2</accession>
<dbReference type="Proteomes" id="UP001163823">
    <property type="component" value="Chromosome 11"/>
</dbReference>
<dbReference type="PANTHER" id="PTHR33102">
    <property type="entry name" value="DVL19-RELATED-RELATED"/>
    <property type="match status" value="1"/>
</dbReference>
<dbReference type="InterPro" id="IPR051525">
    <property type="entry name" value="DVL_RTFL_regulatory"/>
</dbReference>
<reference evidence="9" key="1">
    <citation type="journal article" date="2023" name="Science">
        <title>Elucidation of the pathway for biosynthesis of saponin adjuvants from the soapbark tree.</title>
        <authorList>
            <person name="Reed J."/>
            <person name="Orme A."/>
            <person name="El-Demerdash A."/>
            <person name="Owen C."/>
            <person name="Martin L.B.B."/>
            <person name="Misra R.C."/>
            <person name="Kikuchi S."/>
            <person name="Rejzek M."/>
            <person name="Martin A.C."/>
            <person name="Harkess A."/>
            <person name="Leebens-Mack J."/>
            <person name="Louveau T."/>
            <person name="Stephenson M.J."/>
            <person name="Osbourn A."/>
        </authorList>
    </citation>
    <scope>NUCLEOTIDE SEQUENCE</scope>
    <source>
        <strain evidence="9">S10</strain>
    </source>
</reference>
<keyword evidence="2" id="KW-0217">Developmental protein</keyword>
<evidence type="ECO:0000256" key="7">
    <source>
        <dbReference type="ARBA" id="ARBA00024340"/>
    </source>
</evidence>
<organism evidence="9 10">
    <name type="scientific">Quillaja saponaria</name>
    <name type="common">Soap bark tree</name>
    <dbReference type="NCBI Taxonomy" id="32244"/>
    <lineage>
        <taxon>Eukaryota</taxon>
        <taxon>Viridiplantae</taxon>
        <taxon>Streptophyta</taxon>
        <taxon>Embryophyta</taxon>
        <taxon>Tracheophyta</taxon>
        <taxon>Spermatophyta</taxon>
        <taxon>Magnoliopsida</taxon>
        <taxon>eudicotyledons</taxon>
        <taxon>Gunneridae</taxon>
        <taxon>Pentapetalae</taxon>
        <taxon>rosids</taxon>
        <taxon>fabids</taxon>
        <taxon>Fabales</taxon>
        <taxon>Quillajaceae</taxon>
        <taxon>Quillaja</taxon>
    </lineage>
</organism>
<evidence type="ECO:0000313" key="9">
    <source>
        <dbReference type="EMBL" id="KAJ7951414.1"/>
    </source>
</evidence>
<evidence type="ECO:0000256" key="3">
    <source>
        <dbReference type="ARBA" id="ARBA00022475"/>
    </source>
</evidence>
<dbReference type="EMBL" id="JARAOO010000011">
    <property type="protein sequence ID" value="KAJ7951414.1"/>
    <property type="molecule type" value="Genomic_DNA"/>
</dbReference>
<evidence type="ECO:0000313" key="10">
    <source>
        <dbReference type="Proteomes" id="UP001163823"/>
    </source>
</evidence>
<dbReference type="GO" id="GO:0008285">
    <property type="term" value="P:negative regulation of cell population proliferation"/>
    <property type="evidence" value="ECO:0007669"/>
    <property type="project" value="InterPro"/>
</dbReference>
<evidence type="ECO:0000256" key="4">
    <source>
        <dbReference type="ARBA" id="ARBA00022692"/>
    </source>
</evidence>
<dbReference type="GO" id="GO:0005886">
    <property type="term" value="C:plasma membrane"/>
    <property type="evidence" value="ECO:0007669"/>
    <property type="project" value="UniProtKB-SubCell"/>
</dbReference>
<feature type="transmembrane region" description="Helical" evidence="8">
    <location>
        <begin position="12"/>
        <end position="29"/>
    </location>
</feature>
<evidence type="ECO:0000256" key="1">
    <source>
        <dbReference type="ARBA" id="ARBA00004162"/>
    </source>
</evidence>
<name>A0AAD7L4Y2_QUISA</name>
<keyword evidence="4 8" id="KW-0812">Transmembrane</keyword>
<sequence length="111" mass="12862">MFTALQLHTVKLSTLLLGLCIHILLPLCIQRLPQAQLELFFGFSFEETKFIELANMVEVQQYKCKAKVPAKRKGYGFCNKCASLVKQQRARLYILRRCATMLLCWYIEGDD</sequence>
<dbReference type="KEGG" id="qsa:O6P43_027465"/>
<keyword evidence="5 8" id="KW-1133">Transmembrane helix</keyword>
<dbReference type="AlphaFoldDB" id="A0AAD7L4Y2"/>
<comment type="caution">
    <text evidence="9">The sequence shown here is derived from an EMBL/GenBank/DDBJ whole genome shotgun (WGS) entry which is preliminary data.</text>
</comment>
<keyword evidence="6 8" id="KW-0472">Membrane</keyword>
<dbReference type="GO" id="GO:0048367">
    <property type="term" value="P:shoot system development"/>
    <property type="evidence" value="ECO:0007669"/>
    <property type="project" value="UniProtKB-ARBA"/>
</dbReference>
<proteinExistence type="inferred from homology"/>
<comment type="subcellular location">
    <subcellularLocation>
        <location evidence="1">Cell membrane</location>
        <topology evidence="1">Single-pass membrane protein</topology>
    </subcellularLocation>
</comment>
<evidence type="ECO:0000256" key="2">
    <source>
        <dbReference type="ARBA" id="ARBA00022473"/>
    </source>
</evidence>
<dbReference type="InterPro" id="IPR012552">
    <property type="entry name" value="DVL"/>
</dbReference>
<evidence type="ECO:0000256" key="8">
    <source>
        <dbReference type="SAM" id="Phobius"/>
    </source>
</evidence>
<dbReference type="Pfam" id="PF08137">
    <property type="entry name" value="DVL"/>
    <property type="match status" value="1"/>
</dbReference>
<keyword evidence="3" id="KW-1003">Cell membrane</keyword>
<gene>
    <name evidence="9" type="ORF">O6P43_027465</name>
</gene>
<keyword evidence="10" id="KW-1185">Reference proteome</keyword>
<evidence type="ECO:0000256" key="6">
    <source>
        <dbReference type="ARBA" id="ARBA00023136"/>
    </source>
</evidence>
<protein>
    <submittedName>
        <fullName evidence="9">ROTUNDIFOLIA like</fullName>
    </submittedName>
</protein>